<dbReference type="AlphaFoldDB" id="A0A0H3AGD6"/>
<gene>
    <name evidence="1" type="ordered locus">VC0395_1022</name>
</gene>
<accession>A0A0H3AGD6</accession>
<proteinExistence type="predicted"/>
<dbReference type="Proteomes" id="UP000000249">
    <property type="component" value="Chromosome 2"/>
</dbReference>
<name>A0A0H3AGD6_VIBC3</name>
<evidence type="ECO:0000313" key="1">
    <source>
        <dbReference type="EMBL" id="ABQ19427.1"/>
    </source>
</evidence>
<dbReference type="KEGG" id="vco:VC0395_1022"/>
<evidence type="ECO:0000313" key="2">
    <source>
        <dbReference type="Proteomes" id="UP000000249"/>
    </source>
</evidence>
<reference evidence="1 2" key="1">
    <citation type="submission" date="2007-03" db="EMBL/GenBank/DDBJ databases">
        <authorList>
            <person name="Heidelberg J."/>
        </authorList>
    </citation>
    <scope>NUCLEOTIDE SEQUENCE [LARGE SCALE GENOMIC DNA]</scope>
    <source>
        <strain evidence="2">ATCC 39541 / Classical Ogawa 395 / O395</strain>
    </source>
</reference>
<sequence length="43" mass="4874">MTYIKPSLSLGLIVKISPCLTQQTRYKKSLKIFTFQPDSVTPT</sequence>
<protein>
    <submittedName>
        <fullName evidence="1">Uncharacterized protein</fullName>
    </submittedName>
</protein>
<organism evidence="1 2">
    <name type="scientific">Vibrio cholerae serotype O1 (strain ATCC 39541 / Classical Ogawa 395 / O395)</name>
    <dbReference type="NCBI Taxonomy" id="345073"/>
    <lineage>
        <taxon>Bacteria</taxon>
        <taxon>Pseudomonadati</taxon>
        <taxon>Pseudomonadota</taxon>
        <taxon>Gammaproteobacteria</taxon>
        <taxon>Vibrionales</taxon>
        <taxon>Vibrionaceae</taxon>
        <taxon>Vibrio</taxon>
    </lineage>
</organism>
<dbReference type="EMBL" id="CP000626">
    <property type="protein sequence ID" value="ABQ19427.1"/>
    <property type="molecule type" value="Genomic_DNA"/>
</dbReference>